<feature type="domain" description="N-acyl amino acid synthase FeeM catalytic core" evidence="1">
    <location>
        <begin position="5"/>
        <end position="100"/>
    </location>
</feature>
<organism evidence="2 3">
    <name type="scientific">Rhodoferax potami</name>
    <dbReference type="NCBI Taxonomy" id="3068338"/>
    <lineage>
        <taxon>Bacteria</taxon>
        <taxon>Pseudomonadati</taxon>
        <taxon>Pseudomonadota</taxon>
        <taxon>Betaproteobacteria</taxon>
        <taxon>Burkholderiales</taxon>
        <taxon>Comamonadaceae</taxon>
        <taxon>Rhodoferax</taxon>
    </lineage>
</organism>
<dbReference type="SUPFAM" id="SSF55729">
    <property type="entry name" value="Acyl-CoA N-acyltransferases (Nat)"/>
    <property type="match status" value="1"/>
</dbReference>
<dbReference type="InterPro" id="IPR016181">
    <property type="entry name" value="Acyl_CoA_acyltransferase"/>
</dbReference>
<name>A0ABU3KKF5_9BURK</name>
<reference evidence="2 3" key="1">
    <citation type="submission" date="2023-08" db="EMBL/GenBank/DDBJ databases">
        <title>Rhodoferax potami sp. nov. and Rhodoferax mekongensis sp. nov., isolated from the Mekong River in Thailand.</title>
        <authorList>
            <person name="Kitikhun S."/>
            <person name="Charoenyingcharoen P."/>
            <person name="Siriarchawattana P."/>
            <person name="Likhitrattanapisal S."/>
            <person name="Nilsakha T."/>
            <person name="Chanpet A."/>
            <person name="Rattanawaree P."/>
            <person name="Ingsriswang S."/>
        </authorList>
    </citation>
    <scope>NUCLEOTIDE SEQUENCE [LARGE SCALE GENOMIC DNA]</scope>
    <source>
        <strain evidence="2 3">TBRC 17660</strain>
    </source>
</reference>
<evidence type="ECO:0000313" key="2">
    <source>
        <dbReference type="EMBL" id="MDT7517742.1"/>
    </source>
</evidence>
<evidence type="ECO:0000313" key="3">
    <source>
        <dbReference type="Proteomes" id="UP001321700"/>
    </source>
</evidence>
<gene>
    <name evidence="2" type="ORF">RAE19_03145</name>
</gene>
<dbReference type="Pfam" id="PF21926">
    <property type="entry name" value="FeeM"/>
    <property type="match status" value="1"/>
</dbReference>
<keyword evidence="3" id="KW-1185">Reference proteome</keyword>
<dbReference type="Gene3D" id="3.40.630.30">
    <property type="match status" value="1"/>
</dbReference>
<dbReference type="Proteomes" id="UP001321700">
    <property type="component" value="Unassembled WGS sequence"/>
</dbReference>
<dbReference type="EMBL" id="JAVBIK010000001">
    <property type="protein sequence ID" value="MDT7517742.1"/>
    <property type="molecule type" value="Genomic_DNA"/>
</dbReference>
<protein>
    <recommendedName>
        <fullName evidence="1">N-acyl amino acid synthase FeeM catalytic core domain-containing protein</fullName>
    </recommendedName>
</protein>
<accession>A0ABU3KKF5</accession>
<dbReference type="InterPro" id="IPR054597">
    <property type="entry name" value="FeeM_cat"/>
</dbReference>
<comment type="caution">
    <text evidence="2">The sequence shown here is derived from an EMBL/GenBank/DDBJ whole genome shotgun (WGS) entry which is preliminary data.</text>
</comment>
<evidence type="ECO:0000259" key="1">
    <source>
        <dbReference type="Pfam" id="PF21926"/>
    </source>
</evidence>
<sequence length="189" mass="20934">MATSKLDGSVLGTLRTHSNVMEPLPLQMSLRLSADFHGQRMVESTRLCIKGTAGSSLVRAALFKAFHRYCLAQKVDLMMATGRRPVDRIYESLLFTDVGQTGAFYPMTFTGGVPHRVMYLAPERAREIYVAAQQPHTDFFFEQIHPDIDISGAKDLSDKLWMCPDPQVIPPAHRSHVATVAGTANSLSQ</sequence>
<proteinExistence type="predicted"/>